<accession>A1ZZP0</accession>
<dbReference type="RefSeq" id="WP_002705404.1">
    <property type="nucleotide sequence ID" value="NZ_AAWS01000080.1"/>
</dbReference>
<evidence type="ECO:0000313" key="1">
    <source>
        <dbReference type="EMBL" id="EAY24148.1"/>
    </source>
</evidence>
<sequence length="351" mass="39905">MLGHLKPTTCGLPSVSQRAYKNYYCSICASLRKQNNVSYTFFINNELTLVLLALQPYIQAPLPTRDKPLQTRCPATGFTKKNPVTLHPAVDMAAQLSVLLGWLKVTDWAYDQPNFFKGLLRRHLHKKTSPLLDHLSLDFQQTIQHYLKLTQTHSPHFEQLCQQSGELSRQITLAIGAHASIAPHQLERIAQLFYHSGILILLTDHLLDLAKDIAKNQYNPIISSVKHQQIGWDEAYYTLRQQFNREKLKVRDLITQLLSEQVIHSNFSEALNASLRRMELQVKNAKPDFIGNQFLFEGEEVIVVKNDCDCDCDGCDCHCCNCSGCNCCDSDCCNLDCCECDGCECRKKKPK</sequence>
<organism evidence="1 2">
    <name type="scientific">Microscilla marina ATCC 23134</name>
    <dbReference type="NCBI Taxonomy" id="313606"/>
    <lineage>
        <taxon>Bacteria</taxon>
        <taxon>Pseudomonadati</taxon>
        <taxon>Bacteroidota</taxon>
        <taxon>Cytophagia</taxon>
        <taxon>Cytophagales</taxon>
        <taxon>Microscillaceae</taxon>
        <taxon>Microscilla</taxon>
    </lineage>
</organism>
<dbReference type="InterPro" id="IPR043740">
    <property type="entry name" value="DUF5685"/>
</dbReference>
<dbReference type="AlphaFoldDB" id="A1ZZP0"/>
<reference evidence="1 2" key="1">
    <citation type="submission" date="2007-01" db="EMBL/GenBank/DDBJ databases">
        <authorList>
            <person name="Haygood M."/>
            <person name="Podell S."/>
            <person name="Anderson C."/>
            <person name="Hopkinson B."/>
            <person name="Roe K."/>
            <person name="Barbeau K."/>
            <person name="Gaasterland T."/>
            <person name="Ferriera S."/>
            <person name="Johnson J."/>
            <person name="Kravitz S."/>
            <person name="Beeson K."/>
            <person name="Sutton G."/>
            <person name="Rogers Y.-H."/>
            <person name="Friedman R."/>
            <person name="Frazier M."/>
            <person name="Venter J.C."/>
        </authorList>
    </citation>
    <scope>NUCLEOTIDE SEQUENCE [LARGE SCALE GENOMIC DNA]</scope>
    <source>
        <strain evidence="1 2">ATCC 23134</strain>
    </source>
</reference>
<evidence type="ECO:0000313" key="2">
    <source>
        <dbReference type="Proteomes" id="UP000004095"/>
    </source>
</evidence>
<dbReference type="Proteomes" id="UP000004095">
    <property type="component" value="Unassembled WGS sequence"/>
</dbReference>
<protein>
    <submittedName>
        <fullName evidence="1">Uncharacterized protein</fullName>
    </submittedName>
</protein>
<dbReference type="EMBL" id="AAWS01000080">
    <property type="protein sequence ID" value="EAY24148.1"/>
    <property type="molecule type" value="Genomic_DNA"/>
</dbReference>
<keyword evidence="2" id="KW-1185">Reference proteome</keyword>
<dbReference type="OrthoDB" id="1722540at2"/>
<comment type="caution">
    <text evidence="1">The sequence shown here is derived from an EMBL/GenBank/DDBJ whole genome shotgun (WGS) entry which is preliminary data.</text>
</comment>
<name>A1ZZP0_MICM2</name>
<dbReference type="SUPFAM" id="SSF48576">
    <property type="entry name" value="Terpenoid synthases"/>
    <property type="match status" value="1"/>
</dbReference>
<dbReference type="CDD" id="cd00385">
    <property type="entry name" value="Isoprenoid_Biosyn_C1"/>
    <property type="match status" value="1"/>
</dbReference>
<dbReference type="InterPro" id="IPR008949">
    <property type="entry name" value="Isoprenoid_synthase_dom_sf"/>
</dbReference>
<dbReference type="Pfam" id="PF18937">
    <property type="entry name" value="DUF5685"/>
    <property type="match status" value="1"/>
</dbReference>
<gene>
    <name evidence="1" type="ORF">M23134_00963</name>
</gene>
<proteinExistence type="predicted"/>